<dbReference type="InterPro" id="IPR024934">
    <property type="entry name" value="Rubredoxin-like_dom"/>
</dbReference>
<evidence type="ECO:0000256" key="4">
    <source>
        <dbReference type="ARBA" id="ARBA00023004"/>
    </source>
</evidence>
<dbReference type="SUPFAM" id="SSF57802">
    <property type="entry name" value="Rubredoxin-like"/>
    <property type="match status" value="1"/>
</dbReference>
<keyword evidence="3" id="KW-0249">Electron transport</keyword>
<dbReference type="RefSeq" id="XP_001712434.1">
    <property type="nucleotide sequence ID" value="XM_001712382.1"/>
</dbReference>
<dbReference type="Pfam" id="PF00301">
    <property type="entry name" value="Rubredoxin"/>
    <property type="match status" value="1"/>
</dbReference>
<dbReference type="EMBL" id="CP000882">
    <property type="protein sequence ID" value="ABW98109.1"/>
    <property type="molecule type" value="Genomic_DNA"/>
</dbReference>
<evidence type="ECO:0000313" key="7">
    <source>
        <dbReference type="EMBL" id="ABW98109.1"/>
    </source>
</evidence>
<dbReference type="AlphaFoldDB" id="A9BKV4"/>
<organism evidence="7 8">
    <name type="scientific">Hemiselmis andersenii</name>
    <name type="common">Cryptophyte alga</name>
    <dbReference type="NCBI Taxonomy" id="464988"/>
    <lineage>
        <taxon>Eukaryota</taxon>
        <taxon>Cryptophyceae</taxon>
        <taxon>Cryptomonadales</taxon>
        <taxon>Hemiselmidaceae</taxon>
        <taxon>Hemiselmis</taxon>
    </lineage>
</organism>
<evidence type="ECO:0000313" key="8">
    <source>
        <dbReference type="Proteomes" id="UP000243127"/>
    </source>
</evidence>
<dbReference type="PANTHER" id="PTHR47627:SF1">
    <property type="entry name" value="RUBREDOXIN-1-RELATED"/>
    <property type="match status" value="1"/>
</dbReference>
<evidence type="ECO:0000256" key="5">
    <source>
        <dbReference type="SAM" id="Phobius"/>
    </source>
</evidence>
<dbReference type="InterPro" id="IPR024935">
    <property type="entry name" value="Rubredoxin_dom"/>
</dbReference>
<feature type="transmembrane region" description="Helical" evidence="5">
    <location>
        <begin position="154"/>
        <end position="173"/>
    </location>
</feature>
<accession>A9BKV4</accession>
<protein>
    <submittedName>
        <fullName evidence="7">Rub</fullName>
    </submittedName>
</protein>
<reference evidence="7 8" key="1">
    <citation type="journal article" date="2007" name="Proc. Natl. Acad. Sci. U.S.A.">
        <title>Nucleomorph genome of Hemiselmis andersenii reveals complete intron loss and compaction as a driver of protein structure and function.</title>
        <authorList>
            <person name="Lane C.E."/>
            <person name="van den Heuvel K."/>
            <person name="Kozera C."/>
            <person name="Curtis B.A."/>
            <person name="Parsons B.J."/>
            <person name="Bowman S."/>
            <person name="Archibald J.M."/>
        </authorList>
    </citation>
    <scope>NUCLEOTIDE SEQUENCE [LARGE SCALE GENOMIC DNA]</scope>
    <source>
        <strain evidence="7 8">CCMP644</strain>
    </source>
</reference>
<dbReference type="PANTHER" id="PTHR47627">
    <property type="entry name" value="RUBREDOXIN"/>
    <property type="match status" value="1"/>
</dbReference>
<keyword evidence="2" id="KW-0479">Metal-binding</keyword>
<geneLocation type="nucleomorph" evidence="7"/>
<evidence type="ECO:0000256" key="3">
    <source>
        <dbReference type="ARBA" id="ARBA00022982"/>
    </source>
</evidence>
<evidence type="ECO:0000256" key="1">
    <source>
        <dbReference type="ARBA" id="ARBA00022448"/>
    </source>
</evidence>
<dbReference type="PROSITE" id="PS50903">
    <property type="entry name" value="RUBREDOXIN_LIKE"/>
    <property type="match status" value="1"/>
</dbReference>
<proteinExistence type="predicted"/>
<name>A9BKV4_HEMAN</name>
<feature type="domain" description="Rubredoxin-like" evidence="6">
    <location>
        <begin position="76"/>
        <end position="127"/>
    </location>
</feature>
<dbReference type="GO" id="GO:0005506">
    <property type="term" value="F:iron ion binding"/>
    <property type="evidence" value="ECO:0007669"/>
    <property type="project" value="InterPro"/>
</dbReference>
<dbReference type="Gene3D" id="2.20.28.10">
    <property type="match status" value="1"/>
</dbReference>
<gene>
    <name evidence="7" type="ORF">HAN_2g287</name>
</gene>
<keyword evidence="5" id="KW-0472">Membrane</keyword>
<keyword evidence="5" id="KW-1133">Transmembrane helix</keyword>
<dbReference type="InterPro" id="IPR050526">
    <property type="entry name" value="Rubredoxin_ET"/>
</dbReference>
<keyword evidence="7" id="KW-0542">Nucleomorph</keyword>
<keyword evidence="5" id="KW-0812">Transmembrane</keyword>
<dbReference type="CDD" id="cd00730">
    <property type="entry name" value="rubredoxin"/>
    <property type="match status" value="1"/>
</dbReference>
<dbReference type="GeneID" id="5739353"/>
<dbReference type="GO" id="GO:0009055">
    <property type="term" value="F:electron transfer activity"/>
    <property type="evidence" value="ECO:0007669"/>
    <property type="project" value="TreeGrafter"/>
</dbReference>
<dbReference type="PRINTS" id="PR00163">
    <property type="entry name" value="RUBREDOXIN"/>
</dbReference>
<dbReference type="GO" id="GO:0043448">
    <property type="term" value="P:alkane catabolic process"/>
    <property type="evidence" value="ECO:0007669"/>
    <property type="project" value="TreeGrafter"/>
</dbReference>
<evidence type="ECO:0000256" key="2">
    <source>
        <dbReference type="ARBA" id="ARBA00022723"/>
    </source>
</evidence>
<keyword evidence="1" id="KW-0813">Transport</keyword>
<sequence length="174" mass="19620">MIGFINANVFVSLNENKKILKKPFLNHRSNSLSKTRFESLKMNSDEILDPETRKERERQKEIERLRAAEKFMEIDEGKFECQACGYVYEPEKGDRFAGIEPGTAFTALSSDFNCPACRSPKSQFKSIKKTIAGFAENQKYGLGGNSLTGDQKNFVIFGILGLAFLLLLSGYLLE</sequence>
<evidence type="ECO:0000259" key="6">
    <source>
        <dbReference type="PROSITE" id="PS50903"/>
    </source>
</evidence>
<dbReference type="Proteomes" id="UP000243127">
    <property type="component" value="Nucleomorph 2"/>
</dbReference>
<keyword evidence="4" id="KW-0408">Iron</keyword>